<dbReference type="SMART" id="SM00987">
    <property type="entry name" value="UreE_C"/>
    <property type="match status" value="1"/>
</dbReference>
<dbReference type="PANTHER" id="PTHR42160">
    <property type="entry name" value="URACIL-DNA GLYCOSYLASE SUPERFAMILY PROTEIN"/>
    <property type="match status" value="1"/>
</dbReference>
<reference evidence="2 3" key="1">
    <citation type="submission" date="2018-08" db="EMBL/GenBank/DDBJ databases">
        <title>Henriciella mobilis sp. nov., isolated from seawater.</title>
        <authorList>
            <person name="Cheng H."/>
            <person name="Wu Y.-H."/>
            <person name="Xu X.-W."/>
            <person name="Guo L.-L."/>
        </authorList>
    </citation>
    <scope>NUCLEOTIDE SEQUENCE [LARGE SCALE GENOMIC DNA]</scope>
    <source>
        <strain evidence="2 3">JN25</strain>
    </source>
</reference>
<dbReference type="InterPro" id="IPR005122">
    <property type="entry name" value="Uracil-DNA_glycosylase-like"/>
</dbReference>
<dbReference type="InterPro" id="IPR036895">
    <property type="entry name" value="Uracil-DNA_glycosylase-like_sf"/>
</dbReference>
<dbReference type="Gene3D" id="3.40.470.10">
    <property type="entry name" value="Uracil-DNA glycosylase-like domain"/>
    <property type="match status" value="1"/>
</dbReference>
<accession>A0A399RAW1</accession>
<organism evidence="2 3">
    <name type="scientific">Henriciella mobilis</name>
    <dbReference type="NCBI Taxonomy" id="2305467"/>
    <lineage>
        <taxon>Bacteria</taxon>
        <taxon>Pseudomonadati</taxon>
        <taxon>Pseudomonadota</taxon>
        <taxon>Alphaproteobacteria</taxon>
        <taxon>Hyphomonadales</taxon>
        <taxon>Hyphomonadaceae</taxon>
        <taxon>Henriciella</taxon>
    </lineage>
</organism>
<protein>
    <submittedName>
        <fullName evidence="2">Uracil-DNA glycosylase family protein</fullName>
    </submittedName>
</protein>
<name>A0A399RAW1_9PROT</name>
<dbReference type="InterPro" id="IPR047124">
    <property type="entry name" value="HI_0220.2"/>
</dbReference>
<dbReference type="CDD" id="cd10033">
    <property type="entry name" value="UDG_like"/>
    <property type="match status" value="1"/>
</dbReference>
<sequence>MAHHWHVTSSLSEYLEAIRSCRLCEADMERPPNPILQASDSARILVAGQAPGNLADRSGRPFTDPSGVRLREWMGVSEDEFYDHQRIAIVPMGFCFPGYDSKGGDRPPMKVCARTWHLGLLARLPRLELILAVGGYSQSWHLNLPGSARLTEVVQNWRHHLENSNTIPTPHPSWRNNAWLKKNSWFEEELLPVLREKVRSLL</sequence>
<dbReference type="SUPFAM" id="SSF52141">
    <property type="entry name" value="Uracil-DNA glycosylase-like"/>
    <property type="match status" value="1"/>
</dbReference>
<feature type="domain" description="Uracil-DNA glycosylase-like" evidence="1">
    <location>
        <begin position="35"/>
        <end position="195"/>
    </location>
</feature>
<dbReference type="SMART" id="SM00986">
    <property type="entry name" value="UDG"/>
    <property type="match status" value="1"/>
</dbReference>
<proteinExistence type="predicted"/>
<dbReference type="AlphaFoldDB" id="A0A399RAW1"/>
<keyword evidence="3" id="KW-1185">Reference proteome</keyword>
<gene>
    <name evidence="2" type="ORF">D1223_12500</name>
</gene>
<evidence type="ECO:0000313" key="3">
    <source>
        <dbReference type="Proteomes" id="UP000266385"/>
    </source>
</evidence>
<evidence type="ECO:0000259" key="1">
    <source>
        <dbReference type="SMART" id="SM00986"/>
    </source>
</evidence>
<dbReference type="EMBL" id="QWFX01000013">
    <property type="protein sequence ID" value="RIJ28600.1"/>
    <property type="molecule type" value="Genomic_DNA"/>
</dbReference>
<dbReference type="OrthoDB" id="9789139at2"/>
<dbReference type="Pfam" id="PF03167">
    <property type="entry name" value="UDG"/>
    <property type="match status" value="1"/>
</dbReference>
<dbReference type="PANTHER" id="PTHR42160:SF1">
    <property type="entry name" value="URACIL-DNA GLYCOSYLASE SUPERFAMILY PROTEIN"/>
    <property type="match status" value="1"/>
</dbReference>
<comment type="caution">
    <text evidence="2">The sequence shown here is derived from an EMBL/GenBank/DDBJ whole genome shotgun (WGS) entry which is preliminary data.</text>
</comment>
<evidence type="ECO:0000313" key="2">
    <source>
        <dbReference type="EMBL" id="RIJ28600.1"/>
    </source>
</evidence>
<dbReference type="Proteomes" id="UP000266385">
    <property type="component" value="Unassembled WGS sequence"/>
</dbReference>